<evidence type="ECO:0000313" key="2">
    <source>
        <dbReference type="Proteomes" id="UP001320898"/>
    </source>
</evidence>
<keyword evidence="2" id="KW-1185">Reference proteome</keyword>
<reference evidence="1 2" key="1">
    <citation type="submission" date="2022-04" db="EMBL/GenBank/DDBJ databases">
        <authorList>
            <person name="Ye Y.-Q."/>
            <person name="Du Z.-J."/>
        </authorList>
    </citation>
    <scope>NUCLEOTIDE SEQUENCE [LARGE SCALE GENOMIC DNA]</scope>
    <source>
        <strain evidence="1 2">A6E488</strain>
    </source>
</reference>
<gene>
    <name evidence="1" type="ORF">MUB46_15400</name>
</gene>
<protein>
    <submittedName>
        <fullName evidence="1">Uncharacterized protein</fullName>
    </submittedName>
</protein>
<evidence type="ECO:0000313" key="1">
    <source>
        <dbReference type="EMBL" id="MCT8973249.1"/>
    </source>
</evidence>
<sequence length="53" mass="6107">MLFKTRRIGLEITRASLYVRIGSLRGFEAFIRPGSGLSTWNLFVKDEPNYEPC</sequence>
<accession>A0AAW5R3S0</accession>
<proteinExistence type="predicted"/>
<organism evidence="1 2">
    <name type="scientific">Microbaculum marinisediminis</name>
    <dbReference type="NCBI Taxonomy" id="2931392"/>
    <lineage>
        <taxon>Bacteria</taxon>
        <taxon>Pseudomonadati</taxon>
        <taxon>Pseudomonadota</taxon>
        <taxon>Alphaproteobacteria</taxon>
        <taxon>Hyphomicrobiales</taxon>
        <taxon>Tepidamorphaceae</taxon>
        <taxon>Microbaculum</taxon>
    </lineage>
</organism>
<name>A0AAW5R3S0_9HYPH</name>
<dbReference type="AlphaFoldDB" id="A0AAW5R3S0"/>
<dbReference type="Proteomes" id="UP001320898">
    <property type="component" value="Unassembled WGS sequence"/>
</dbReference>
<dbReference type="EMBL" id="JALIDZ010000006">
    <property type="protein sequence ID" value="MCT8973249.1"/>
    <property type="molecule type" value="Genomic_DNA"/>
</dbReference>
<comment type="caution">
    <text evidence="1">The sequence shown here is derived from an EMBL/GenBank/DDBJ whole genome shotgun (WGS) entry which is preliminary data.</text>
</comment>
<dbReference type="RefSeq" id="WP_261616827.1">
    <property type="nucleotide sequence ID" value="NZ_JALIDZ010000006.1"/>
</dbReference>